<evidence type="ECO:0000313" key="6">
    <source>
        <dbReference type="EMBL" id="GED24749.1"/>
    </source>
</evidence>
<evidence type="ECO:0000259" key="5">
    <source>
        <dbReference type="PROSITE" id="PS50983"/>
    </source>
</evidence>
<evidence type="ECO:0000256" key="2">
    <source>
        <dbReference type="ARBA" id="ARBA00008814"/>
    </source>
</evidence>
<evidence type="ECO:0000256" key="1">
    <source>
        <dbReference type="ARBA" id="ARBA00004196"/>
    </source>
</evidence>
<sequence length="166" mass="18466">MNATATLVHPNGKELAVLGDNFGRGGEAIYHAIGFKANERVQREVIDSGAQYQAISLELLQEYADADIVFLCSWDQTTEEELKAVVDSGVWRQLPAVRENRVIVLDYKTFFYFDPISVLGQIEALADVIERTTGRNRSSEVRGFWHDGGGGPVLEISLTCLVFMIQ</sequence>
<comment type="caution">
    <text evidence="6">The sequence shown here is derived from an EMBL/GenBank/DDBJ whole genome shotgun (WGS) entry which is preliminary data.</text>
</comment>
<reference evidence="6 7" key="1">
    <citation type="submission" date="2019-06" db="EMBL/GenBank/DDBJ databases">
        <title>Whole genome shotgun sequence of Brevibacillus agri NBRC 15538.</title>
        <authorList>
            <person name="Hosoyama A."/>
            <person name="Uohara A."/>
            <person name="Ohji S."/>
            <person name="Ichikawa N."/>
        </authorList>
    </citation>
    <scope>NUCLEOTIDE SEQUENCE [LARGE SCALE GENOMIC DNA]</scope>
    <source>
        <strain evidence="6 7">NBRC 15538</strain>
    </source>
</reference>
<evidence type="ECO:0000313" key="7">
    <source>
        <dbReference type="Proteomes" id="UP000317180"/>
    </source>
</evidence>
<accession>A0ABQ0SQ98</accession>
<dbReference type="PANTHER" id="PTHR30532:SF26">
    <property type="entry name" value="IRON(3+)-HYDROXAMATE-BINDING PROTEIN FHUD"/>
    <property type="match status" value="1"/>
</dbReference>
<dbReference type="Gene3D" id="3.40.50.1980">
    <property type="entry name" value="Nitrogenase molybdenum iron protein domain"/>
    <property type="match status" value="1"/>
</dbReference>
<dbReference type="Proteomes" id="UP000317180">
    <property type="component" value="Unassembled WGS sequence"/>
</dbReference>
<comment type="subcellular location">
    <subcellularLocation>
        <location evidence="1">Cell envelope</location>
    </subcellularLocation>
</comment>
<keyword evidence="4" id="KW-0732">Signal</keyword>
<dbReference type="PROSITE" id="PS50983">
    <property type="entry name" value="FE_B12_PBP"/>
    <property type="match status" value="1"/>
</dbReference>
<dbReference type="RefSeq" id="WP_242507363.1">
    <property type="nucleotide sequence ID" value="NZ_BJOD01000008.1"/>
</dbReference>
<dbReference type="InterPro" id="IPR002491">
    <property type="entry name" value="ABC_transptr_periplasmic_BD"/>
</dbReference>
<feature type="domain" description="Fe/B12 periplasmic-binding" evidence="5">
    <location>
        <begin position="1"/>
        <end position="133"/>
    </location>
</feature>
<dbReference type="GeneID" id="82811810"/>
<dbReference type="EMBL" id="BJOD01000008">
    <property type="protein sequence ID" value="GED24749.1"/>
    <property type="molecule type" value="Genomic_DNA"/>
</dbReference>
<evidence type="ECO:0000256" key="3">
    <source>
        <dbReference type="ARBA" id="ARBA00022448"/>
    </source>
</evidence>
<keyword evidence="3" id="KW-0813">Transport</keyword>
<dbReference type="Pfam" id="PF01497">
    <property type="entry name" value="Peripla_BP_2"/>
    <property type="match status" value="1"/>
</dbReference>
<evidence type="ECO:0000256" key="4">
    <source>
        <dbReference type="ARBA" id="ARBA00022729"/>
    </source>
</evidence>
<proteinExistence type="inferred from homology"/>
<dbReference type="SUPFAM" id="SSF53807">
    <property type="entry name" value="Helical backbone' metal receptor"/>
    <property type="match status" value="1"/>
</dbReference>
<comment type="similarity">
    <text evidence="2">Belongs to the bacterial solute-binding protein 8 family.</text>
</comment>
<keyword evidence="7" id="KW-1185">Reference proteome</keyword>
<protein>
    <recommendedName>
        <fullName evidence="5">Fe/B12 periplasmic-binding domain-containing protein</fullName>
    </recommendedName>
</protein>
<dbReference type="InterPro" id="IPR051313">
    <property type="entry name" value="Bact_iron-sidero_bind"/>
</dbReference>
<name>A0ABQ0SQ98_9BACL</name>
<organism evidence="6 7">
    <name type="scientific">Brevibacillus agri</name>
    <dbReference type="NCBI Taxonomy" id="51101"/>
    <lineage>
        <taxon>Bacteria</taxon>
        <taxon>Bacillati</taxon>
        <taxon>Bacillota</taxon>
        <taxon>Bacilli</taxon>
        <taxon>Bacillales</taxon>
        <taxon>Paenibacillaceae</taxon>
        <taxon>Brevibacillus</taxon>
    </lineage>
</organism>
<gene>
    <name evidence="6" type="ORF">BAG01nite_08510</name>
</gene>
<dbReference type="PANTHER" id="PTHR30532">
    <property type="entry name" value="IRON III DICITRATE-BINDING PERIPLASMIC PROTEIN"/>
    <property type="match status" value="1"/>
</dbReference>